<comment type="caution">
    <text evidence="2">The sequence shown here is derived from an EMBL/GenBank/DDBJ whole genome shotgun (WGS) entry which is preliminary data.</text>
</comment>
<evidence type="ECO:0000256" key="1">
    <source>
        <dbReference type="SAM" id="MobiDB-lite"/>
    </source>
</evidence>
<sequence length="149" mass="16231">MRALSASVHTPFGKNLVKEAETLAKFKSRVDKVLTDLEKSPASQKSIDHQVIPADAYGTFDSAKRLATKYAAVHARLSTLSKIFGDQIEAMGLTALVAEKGYDGIDAEQAARLKEIQARVRKNYHAPEPEHTPGTPERSDAKDVGDEKA</sequence>
<evidence type="ECO:0000313" key="3">
    <source>
        <dbReference type="Proteomes" id="UP000037020"/>
    </source>
</evidence>
<dbReference type="Proteomes" id="UP000037020">
    <property type="component" value="Unassembled WGS sequence"/>
</dbReference>
<dbReference type="EMBL" id="LGUT01001745">
    <property type="protein sequence ID" value="KOG88322.1"/>
    <property type="molecule type" value="Genomic_DNA"/>
</dbReference>
<accession>A0ABR5J4E1</accession>
<evidence type="ECO:0000313" key="2">
    <source>
        <dbReference type="EMBL" id="KOG88322.1"/>
    </source>
</evidence>
<gene>
    <name evidence="2" type="ORF">ADK38_20445</name>
</gene>
<feature type="region of interest" description="Disordered" evidence="1">
    <location>
        <begin position="120"/>
        <end position="149"/>
    </location>
</feature>
<protein>
    <submittedName>
        <fullName evidence="2">Uncharacterized protein</fullName>
    </submittedName>
</protein>
<proteinExistence type="predicted"/>
<organism evidence="2 3">
    <name type="scientific">Streptomyces varsoviensis</name>
    <dbReference type="NCBI Taxonomy" id="67373"/>
    <lineage>
        <taxon>Bacteria</taxon>
        <taxon>Bacillati</taxon>
        <taxon>Actinomycetota</taxon>
        <taxon>Actinomycetes</taxon>
        <taxon>Kitasatosporales</taxon>
        <taxon>Streptomycetaceae</taxon>
        <taxon>Streptomyces</taxon>
    </lineage>
</organism>
<reference evidence="2 3" key="1">
    <citation type="submission" date="2015-07" db="EMBL/GenBank/DDBJ databases">
        <authorList>
            <person name="Ju K.-S."/>
            <person name="Doroghazi J.R."/>
            <person name="Metcalf W.W."/>
        </authorList>
    </citation>
    <scope>NUCLEOTIDE SEQUENCE [LARGE SCALE GENOMIC DNA]</scope>
    <source>
        <strain evidence="2 3">NRRL B-3589</strain>
    </source>
</reference>
<keyword evidence="3" id="KW-1185">Reference proteome</keyword>
<name>A0ABR5J4E1_9ACTN</name>
<feature type="compositionally biased region" description="Basic and acidic residues" evidence="1">
    <location>
        <begin position="125"/>
        <end position="149"/>
    </location>
</feature>